<evidence type="ECO:0000313" key="3">
    <source>
        <dbReference type="EMBL" id="RCH93134.1"/>
    </source>
</evidence>
<reference evidence="3 4" key="1">
    <citation type="journal article" date="2018" name="G3 (Bethesda)">
        <title>Phylogenetic and Phylogenomic Definition of Rhizopus Species.</title>
        <authorList>
            <person name="Gryganskyi A.P."/>
            <person name="Golan J."/>
            <person name="Dolatabadi S."/>
            <person name="Mondo S."/>
            <person name="Robb S."/>
            <person name="Idnurm A."/>
            <person name="Muszewska A."/>
            <person name="Steczkiewicz K."/>
            <person name="Masonjones S."/>
            <person name="Liao H.L."/>
            <person name="Gajdeczka M.T."/>
            <person name="Anike F."/>
            <person name="Vuek A."/>
            <person name="Anishchenko I.M."/>
            <person name="Voigt K."/>
            <person name="de Hoog G.S."/>
            <person name="Smith M.E."/>
            <person name="Heitman J."/>
            <person name="Vilgalys R."/>
            <person name="Stajich J.E."/>
        </authorList>
    </citation>
    <scope>NUCLEOTIDE SEQUENCE [LARGE SCALE GENOMIC DNA]</scope>
    <source>
        <strain evidence="3 4">CBS 357.93</strain>
    </source>
</reference>
<comment type="caution">
    <text evidence="3">The sequence shown here is derived from an EMBL/GenBank/DDBJ whole genome shotgun (WGS) entry which is preliminary data.</text>
</comment>
<dbReference type="CDD" id="cd22756">
    <property type="entry name" value="OTU_OTUD3-like"/>
    <property type="match status" value="1"/>
</dbReference>
<dbReference type="InterPro" id="IPR050704">
    <property type="entry name" value="Peptidase_C85-like"/>
</dbReference>
<feature type="region of interest" description="Disordered" evidence="1">
    <location>
        <begin position="137"/>
        <end position="165"/>
    </location>
</feature>
<dbReference type="Proteomes" id="UP000252139">
    <property type="component" value="Unassembled WGS sequence"/>
</dbReference>
<evidence type="ECO:0000259" key="2">
    <source>
        <dbReference type="PROSITE" id="PS50802"/>
    </source>
</evidence>
<feature type="compositionally biased region" description="Basic and acidic residues" evidence="1">
    <location>
        <begin position="144"/>
        <end position="153"/>
    </location>
</feature>
<evidence type="ECO:0000313" key="4">
    <source>
        <dbReference type="Proteomes" id="UP000252139"/>
    </source>
</evidence>
<feature type="compositionally biased region" description="Acidic residues" evidence="1">
    <location>
        <begin position="154"/>
        <end position="164"/>
    </location>
</feature>
<name>A0A367JT50_RHIAZ</name>
<dbReference type="PROSITE" id="PS50802">
    <property type="entry name" value="OTU"/>
    <property type="match status" value="1"/>
</dbReference>
<feature type="region of interest" description="Disordered" evidence="1">
    <location>
        <begin position="225"/>
        <end position="336"/>
    </location>
</feature>
<feature type="compositionally biased region" description="Basic and acidic residues" evidence="1">
    <location>
        <begin position="250"/>
        <end position="293"/>
    </location>
</feature>
<dbReference type="EMBL" id="PJQL01000736">
    <property type="protein sequence ID" value="RCH93134.1"/>
    <property type="molecule type" value="Genomic_DNA"/>
</dbReference>
<feature type="compositionally biased region" description="Basic and acidic residues" evidence="1">
    <location>
        <begin position="301"/>
        <end position="325"/>
    </location>
</feature>
<dbReference type="InterPro" id="IPR038765">
    <property type="entry name" value="Papain-like_cys_pep_sf"/>
</dbReference>
<dbReference type="InterPro" id="IPR003323">
    <property type="entry name" value="OTU_dom"/>
</dbReference>
<dbReference type="SUPFAM" id="SSF54001">
    <property type="entry name" value="Cysteine proteinases"/>
    <property type="match status" value="1"/>
</dbReference>
<dbReference type="Gene3D" id="3.90.70.80">
    <property type="match status" value="1"/>
</dbReference>
<dbReference type="Pfam" id="PF02338">
    <property type="entry name" value="OTU"/>
    <property type="match status" value="1"/>
</dbReference>
<dbReference type="AlphaFoldDB" id="A0A367JT50"/>
<organism evidence="3 4">
    <name type="scientific">Rhizopus azygosporus</name>
    <name type="common">Rhizopus microsporus var. azygosporus</name>
    <dbReference type="NCBI Taxonomy" id="86630"/>
    <lineage>
        <taxon>Eukaryota</taxon>
        <taxon>Fungi</taxon>
        <taxon>Fungi incertae sedis</taxon>
        <taxon>Mucoromycota</taxon>
        <taxon>Mucoromycotina</taxon>
        <taxon>Mucoromycetes</taxon>
        <taxon>Mucorales</taxon>
        <taxon>Mucorineae</taxon>
        <taxon>Rhizopodaceae</taxon>
        <taxon>Rhizopus</taxon>
    </lineage>
</organism>
<feature type="domain" description="OTU" evidence="2">
    <location>
        <begin position="1"/>
        <end position="135"/>
    </location>
</feature>
<proteinExistence type="predicted"/>
<dbReference type="GO" id="GO:0004843">
    <property type="term" value="F:cysteine-type deubiquitinase activity"/>
    <property type="evidence" value="ECO:0007669"/>
    <property type="project" value="TreeGrafter"/>
</dbReference>
<dbReference type="PANTHER" id="PTHR12419:SF7">
    <property type="entry name" value="OTU DOMAIN-CONTAINING PROTEIN 3"/>
    <property type="match status" value="1"/>
</dbReference>
<sequence>MHKRHYSDNKSNIAKYKRALSDQYYGRDSKHKVIRQEICRYLKENEEIYKFFVEDDQSFDSHLNNMQQDGTFGGNMELAAFAKLYKVDIKVYQPGLIYVIKGVDEGEEEEEEEEPRQVLHIAYHDWEHYSSVRNVEGPFTGPPEIKEERVQKEEQDDEGKEEEVLDSKEKVILNACPDVSIYMIRRMLKKYKGDTDKVIDRFYELRVTEKDKDIHLKERLEIDNDGNVDHLPLPEQGEEKGEEKDEEKDTEEKDKEEIEKDKEEPGKEKGKETDKETTEKEKPKKMSASERKKEAKRRQKEAKLIKERAKAARRVQREKEEEKSTNEPQTMKELCI</sequence>
<keyword evidence="4" id="KW-1185">Reference proteome</keyword>
<evidence type="ECO:0000256" key="1">
    <source>
        <dbReference type="SAM" id="MobiDB-lite"/>
    </source>
</evidence>
<protein>
    <recommendedName>
        <fullName evidence="2">OTU domain-containing protein</fullName>
    </recommendedName>
</protein>
<dbReference type="STRING" id="86630.A0A367JT50"/>
<dbReference type="PANTHER" id="PTHR12419">
    <property type="entry name" value="OTU DOMAIN CONTAINING PROTEIN"/>
    <property type="match status" value="1"/>
</dbReference>
<dbReference type="OrthoDB" id="415023at2759"/>
<gene>
    <name evidence="3" type="ORF">CU097_009968</name>
</gene>
<dbReference type="GO" id="GO:0016579">
    <property type="term" value="P:protein deubiquitination"/>
    <property type="evidence" value="ECO:0007669"/>
    <property type="project" value="TreeGrafter"/>
</dbReference>
<accession>A0A367JT50</accession>